<reference evidence="1" key="1">
    <citation type="submission" date="2014-11" db="EMBL/GenBank/DDBJ databases">
        <authorList>
            <person name="Amaro Gonzalez C."/>
        </authorList>
    </citation>
    <scope>NUCLEOTIDE SEQUENCE</scope>
</reference>
<reference evidence="1" key="2">
    <citation type="journal article" date="2015" name="Fish Shellfish Immunol.">
        <title>Early steps in the European eel (Anguilla anguilla)-Vibrio vulnificus interaction in the gills: Role of the RtxA13 toxin.</title>
        <authorList>
            <person name="Callol A."/>
            <person name="Pajuelo D."/>
            <person name="Ebbesson L."/>
            <person name="Teles M."/>
            <person name="MacKenzie S."/>
            <person name="Amaro C."/>
        </authorList>
    </citation>
    <scope>NUCLEOTIDE SEQUENCE</scope>
</reference>
<accession>A0A0E9UAK4</accession>
<evidence type="ECO:0000313" key="1">
    <source>
        <dbReference type="EMBL" id="JAH62861.1"/>
    </source>
</evidence>
<proteinExistence type="predicted"/>
<organism evidence="1">
    <name type="scientific">Anguilla anguilla</name>
    <name type="common">European freshwater eel</name>
    <name type="synonym">Muraena anguilla</name>
    <dbReference type="NCBI Taxonomy" id="7936"/>
    <lineage>
        <taxon>Eukaryota</taxon>
        <taxon>Metazoa</taxon>
        <taxon>Chordata</taxon>
        <taxon>Craniata</taxon>
        <taxon>Vertebrata</taxon>
        <taxon>Euteleostomi</taxon>
        <taxon>Actinopterygii</taxon>
        <taxon>Neopterygii</taxon>
        <taxon>Teleostei</taxon>
        <taxon>Anguilliformes</taxon>
        <taxon>Anguillidae</taxon>
        <taxon>Anguilla</taxon>
    </lineage>
</organism>
<name>A0A0E9UAK4_ANGAN</name>
<sequence length="24" mass="2738">MSCSVYSPFDVTLRTAEFWPLKGC</sequence>
<dbReference type="AlphaFoldDB" id="A0A0E9UAK4"/>
<dbReference type="EMBL" id="GBXM01045716">
    <property type="protein sequence ID" value="JAH62861.1"/>
    <property type="molecule type" value="Transcribed_RNA"/>
</dbReference>
<protein>
    <submittedName>
        <fullName evidence="1">Uncharacterized protein</fullName>
    </submittedName>
</protein>